<evidence type="ECO:0000256" key="2">
    <source>
        <dbReference type="ARBA" id="ARBA00022475"/>
    </source>
</evidence>
<evidence type="ECO:0000256" key="6">
    <source>
        <dbReference type="ARBA" id="ARBA00023136"/>
    </source>
</evidence>
<evidence type="ECO:0000256" key="1">
    <source>
        <dbReference type="ARBA" id="ARBA00004651"/>
    </source>
</evidence>
<dbReference type="GO" id="GO:0005886">
    <property type="term" value="C:plasma membrane"/>
    <property type="evidence" value="ECO:0007669"/>
    <property type="project" value="UniProtKB-SubCell"/>
</dbReference>
<feature type="transmembrane region" description="Helical" evidence="8">
    <location>
        <begin position="209"/>
        <end position="228"/>
    </location>
</feature>
<dbReference type="GO" id="GO:0016758">
    <property type="term" value="F:hexosyltransferase activity"/>
    <property type="evidence" value="ECO:0007669"/>
    <property type="project" value="InterPro"/>
</dbReference>
<keyword evidence="3" id="KW-0808">Transferase</keyword>
<evidence type="ECO:0000256" key="5">
    <source>
        <dbReference type="ARBA" id="ARBA00022989"/>
    </source>
</evidence>
<keyword evidence="4 8" id="KW-0812">Transmembrane</keyword>
<gene>
    <name evidence="9" type="ORF">CFP75_42445</name>
</gene>
<comment type="caution">
    <text evidence="9">The sequence shown here is derived from an EMBL/GenBank/DDBJ whole genome shotgun (WGS) entry which is preliminary data.</text>
</comment>
<name>A0A229R7V9_AMYAL</name>
<evidence type="ECO:0000256" key="4">
    <source>
        <dbReference type="ARBA" id="ARBA00022692"/>
    </source>
</evidence>
<feature type="transmembrane region" description="Helical" evidence="8">
    <location>
        <begin position="157"/>
        <end position="175"/>
    </location>
</feature>
<feature type="transmembrane region" description="Helical" evidence="8">
    <location>
        <begin position="313"/>
        <end position="333"/>
    </location>
</feature>
<dbReference type="Proteomes" id="UP000215563">
    <property type="component" value="Unassembled WGS sequence"/>
</dbReference>
<evidence type="ECO:0000313" key="9">
    <source>
        <dbReference type="EMBL" id="OXM42524.1"/>
    </source>
</evidence>
<sequence length="407" mass="43524">MIIDARPKGHHAMSPATSRGRTWWPVGAFAALVLACAVAWVTTGDSHSDLEIYRFGVDTLWTGGDLYGALPLSDAGIPLLFIYPPFAALALTPLAVLPWTGAVLVLYALSLAALGITFYAITRTLWPSADRRKALLVASLAITPALFLEPVRQTLGFGQINLLLMGLVAADCLLARGRYRGIGVGLAAAVKLTPMAFLLFFLVRKDFRGALTSMGTFVAASAVAFAVAPEASVRYWFGGLAGASGISGTSFHTNQTLQAVLARFGAESAKPLWLVLTVVLLALVTLTMSRSAAVPALLLNATFALLISPTSWSHHWVWIAPALFTTAACAVLHRHDHRRALIWLAVTGVGATVFVAAPFRYFPAFDRPGQTWTAAQQWLGNCYVLAGLIFLVVAGVLALRKEHRCST</sequence>
<evidence type="ECO:0000256" key="7">
    <source>
        <dbReference type="ARBA" id="ARBA00024033"/>
    </source>
</evidence>
<feature type="transmembrane region" description="Helical" evidence="8">
    <location>
        <begin position="99"/>
        <end position="122"/>
    </location>
</feature>
<proteinExistence type="inferred from homology"/>
<dbReference type="Pfam" id="PF09594">
    <property type="entry name" value="GT87"/>
    <property type="match status" value="1"/>
</dbReference>
<keyword evidence="5 8" id="KW-1133">Transmembrane helix</keyword>
<evidence type="ECO:0000256" key="3">
    <source>
        <dbReference type="ARBA" id="ARBA00022679"/>
    </source>
</evidence>
<dbReference type="EMBL" id="NMQU01000194">
    <property type="protein sequence ID" value="OXM42524.1"/>
    <property type="molecule type" value="Genomic_DNA"/>
</dbReference>
<feature type="transmembrane region" description="Helical" evidence="8">
    <location>
        <begin position="378"/>
        <end position="399"/>
    </location>
</feature>
<evidence type="ECO:0000256" key="8">
    <source>
        <dbReference type="SAM" id="Phobius"/>
    </source>
</evidence>
<comment type="similarity">
    <text evidence="7">Belongs to the glycosyltransferase 87 family.</text>
</comment>
<dbReference type="OrthoDB" id="9774600at2"/>
<keyword evidence="6 8" id="KW-0472">Membrane</keyword>
<feature type="transmembrane region" description="Helical" evidence="8">
    <location>
        <begin position="182"/>
        <end position="203"/>
    </location>
</feature>
<feature type="transmembrane region" description="Helical" evidence="8">
    <location>
        <begin position="272"/>
        <end position="293"/>
    </location>
</feature>
<feature type="transmembrane region" description="Helical" evidence="8">
    <location>
        <begin position="21"/>
        <end position="41"/>
    </location>
</feature>
<dbReference type="InterPro" id="IPR018584">
    <property type="entry name" value="GT87"/>
</dbReference>
<comment type="subcellular location">
    <subcellularLocation>
        <location evidence="1">Cell membrane</location>
        <topology evidence="1">Multi-pass membrane protein</topology>
    </subcellularLocation>
</comment>
<evidence type="ECO:0000313" key="10">
    <source>
        <dbReference type="Proteomes" id="UP000215563"/>
    </source>
</evidence>
<keyword evidence="2" id="KW-1003">Cell membrane</keyword>
<dbReference type="AlphaFoldDB" id="A0A229R7V9"/>
<keyword evidence="10" id="KW-1185">Reference proteome</keyword>
<reference evidence="9 10" key="1">
    <citation type="submission" date="2017-07" db="EMBL/GenBank/DDBJ databases">
        <title>Amycolatopsis alba DSM 44262 Genome sequencing and assembly.</title>
        <authorList>
            <person name="Kaur N."/>
            <person name="Mayilraj S."/>
        </authorList>
    </citation>
    <scope>NUCLEOTIDE SEQUENCE [LARGE SCALE GENOMIC DNA]</scope>
    <source>
        <strain evidence="9 10">DSM 44262</strain>
    </source>
</reference>
<protein>
    <submittedName>
        <fullName evidence="9">DUF2029 domain-containing protein</fullName>
    </submittedName>
</protein>
<accession>A0A229R7V9</accession>
<organism evidence="9 10">
    <name type="scientific">Amycolatopsis alba DSM 44262</name>
    <dbReference type="NCBI Taxonomy" id="1125972"/>
    <lineage>
        <taxon>Bacteria</taxon>
        <taxon>Bacillati</taxon>
        <taxon>Actinomycetota</taxon>
        <taxon>Actinomycetes</taxon>
        <taxon>Pseudonocardiales</taxon>
        <taxon>Pseudonocardiaceae</taxon>
        <taxon>Amycolatopsis</taxon>
    </lineage>
</organism>
<feature type="transmembrane region" description="Helical" evidence="8">
    <location>
        <begin position="340"/>
        <end position="358"/>
    </location>
</feature>